<proteinExistence type="predicted"/>
<feature type="transmembrane region" description="Helical" evidence="1">
    <location>
        <begin position="28"/>
        <end position="51"/>
    </location>
</feature>
<name>I3EDZ2_NEMP3</name>
<sequence length="644" mass="74712">MYEFRKKITIITRKAHNRQNNYRNISKFILNSGVLYFGLILLCILNVQAILTSNEVGAIYIANIYKQFKLKDNTIIIDLFGPSFLLGMHILDQCTLLGIIKPFPKLSSSIPELSPELNESTSVKNEDSTYKYKKSYLSVMKKIFPYSDRDSTNIFNKNPRSFYGFLKNKPTSEYNNSILCWLLILSEGIESPIEIKNNRIILKGENHITLEIPLKNKPSTCGSNNLDASTEDSDDDVYYSDVQEIIEFFINNRNNPLVTNGGIYGEPLDPTKFSMADYIFSPRYLIQLYIYEYLTTIDKLEDFIRMLHSLLVNRRTSPSVSKETGRYAQVIFNKYFICRANFNWRHILLCYLNRLDAALYTQKNYIMPAIPKNTLHSTNSSISIEEKSTQRNRGMERVLLYLFRCFAFDVGAKRYKLDHLQNISTELKEFFNKYDRPNSMDYDIPHEWSRIVSNAISKFTLDLPKNIEIKDTNFLNMFYLTMRLAGISEEAIYIDMFKKSCRGLGDKNENGEINSIVFKKNEKLHMFVQKIFKLFSRGCSNRTQKSKQLTLDLILDEGAKDSHEPNCTAHKIKLKYTRDRTTFTVIIGLYSDGSMEIFSSPIVAVDSLDSQLYNIPKIHSDIKKTTPSIKHFPFICHVVEKFIE</sequence>
<keyword evidence="3" id="KW-1185">Reference proteome</keyword>
<dbReference type="EMBL" id="GL870882">
    <property type="protein sequence ID" value="EIJ87439.1"/>
    <property type="molecule type" value="Genomic_DNA"/>
</dbReference>
<accession>I3EDZ2</accession>
<keyword evidence="1" id="KW-1133">Transmembrane helix</keyword>
<evidence type="ECO:0000313" key="2">
    <source>
        <dbReference type="EMBL" id="EIJ87439.1"/>
    </source>
</evidence>
<dbReference type="OrthoDB" id="10329533at2759"/>
<keyword evidence="1" id="KW-0472">Membrane</keyword>
<organism evidence="2 3">
    <name type="scientific">Nematocida parisii (strain ERTm3)</name>
    <name type="common">Nematode killer fungus</name>
    <dbReference type="NCBI Taxonomy" id="935791"/>
    <lineage>
        <taxon>Eukaryota</taxon>
        <taxon>Fungi</taxon>
        <taxon>Fungi incertae sedis</taxon>
        <taxon>Microsporidia</taxon>
        <taxon>Nematocida</taxon>
    </lineage>
</organism>
<dbReference type="InParanoid" id="I3EDZ2"/>
<protein>
    <submittedName>
        <fullName evidence="2">Uncharacterized protein</fullName>
    </submittedName>
</protein>
<keyword evidence="1" id="KW-0812">Transmembrane</keyword>
<dbReference type="Proteomes" id="UP000002872">
    <property type="component" value="Unassembled WGS sequence"/>
</dbReference>
<evidence type="ECO:0000256" key="1">
    <source>
        <dbReference type="SAM" id="Phobius"/>
    </source>
</evidence>
<dbReference type="HOGENOM" id="CLU_425188_0_0_1"/>
<dbReference type="AlphaFoldDB" id="I3EDZ2"/>
<evidence type="ECO:0000313" key="3">
    <source>
        <dbReference type="Proteomes" id="UP000002872"/>
    </source>
</evidence>
<dbReference type="VEuPathDB" id="MicrosporidiaDB:NEQG_02320"/>
<gene>
    <name evidence="2" type="ORF">NEQG_02320</name>
</gene>
<reference evidence="2" key="1">
    <citation type="submission" date="2011-01" db="EMBL/GenBank/DDBJ databases">
        <title>The Genome Sequence of Nematocida parisii strain ERTm3.</title>
        <authorList>
            <consortium name="The Broad Institute Genome Sequencing Platform"/>
            <consortium name="The Broad Institute Genome Sequencing Center for Infectious Disease"/>
            <person name="Cuomo C."/>
            <person name="Troemel E."/>
            <person name="Young S.K."/>
            <person name="Zeng Q."/>
            <person name="Gargeya S."/>
            <person name="Fitzgerald M."/>
            <person name="Haas B."/>
            <person name="Abouelleil A."/>
            <person name="Alvarado L."/>
            <person name="Arachchi H.M."/>
            <person name="Berlin A."/>
            <person name="Chapman S.B."/>
            <person name="Gearin G."/>
            <person name="Goldberg J."/>
            <person name="Griggs A."/>
            <person name="Gujja S."/>
            <person name="Hansen M."/>
            <person name="Heiman D."/>
            <person name="Howarth C."/>
            <person name="Larimer J."/>
            <person name="Lui A."/>
            <person name="MacDonald P.J.P."/>
            <person name="McCowen C."/>
            <person name="Montmayeur A."/>
            <person name="Murphy C."/>
            <person name="Neiman D."/>
            <person name="Pearson M."/>
            <person name="Priest M."/>
            <person name="Roberts A."/>
            <person name="Saif S."/>
            <person name="Shea T."/>
            <person name="Sisk P."/>
            <person name="Stolte C."/>
            <person name="Sykes S."/>
            <person name="Wortman J."/>
            <person name="Nusbaum C."/>
            <person name="Birren B."/>
        </authorList>
    </citation>
    <scope>NUCLEOTIDE SEQUENCE</scope>
    <source>
        <strain evidence="2">ERTm3</strain>
    </source>
</reference>